<protein>
    <recommendedName>
        <fullName evidence="2">PDZ domain-containing protein</fullName>
    </recommendedName>
</protein>
<feature type="compositionally biased region" description="Polar residues" evidence="1">
    <location>
        <begin position="193"/>
        <end position="207"/>
    </location>
</feature>
<feature type="compositionally biased region" description="Polar residues" evidence="1">
    <location>
        <begin position="251"/>
        <end position="283"/>
    </location>
</feature>
<comment type="caution">
    <text evidence="3">The sequence shown here is derived from an EMBL/GenBank/DDBJ whole genome shotgun (WGS) entry which is preliminary data.</text>
</comment>
<feature type="compositionally biased region" description="Low complexity" evidence="1">
    <location>
        <begin position="112"/>
        <end position="121"/>
    </location>
</feature>
<feature type="compositionally biased region" description="Basic and acidic residues" evidence="1">
    <location>
        <begin position="93"/>
        <end position="111"/>
    </location>
</feature>
<feature type="compositionally biased region" description="Polar residues" evidence="1">
    <location>
        <begin position="234"/>
        <end position="244"/>
    </location>
</feature>
<evidence type="ECO:0000313" key="4">
    <source>
        <dbReference type="Proteomes" id="UP000828390"/>
    </source>
</evidence>
<sequence length="441" mass="49319">MNLQRIQIQREGHRRFIEKYLEKIEQSKENDSLTDFHAILNTIEAKVTILETLNEKILSQTEIEGLEEEIFQTDTYSAELDIQLCRLQAFRDQQEKRAAPHTTDLPRDDQRNSSNQQRNNNGLNPEASSFFPDRTVTSGSVAANSNSPAPGDVVLKIGNVNATNISHNEAQEVVCGATNILQLTIKKGPGKSASMSPTPIGSGQFSTPLEKRDKYSTLPDYRIGTGYQALNNVSSGYNNGQESSAYDMPQLEQTPPMSGQQSQQNKFPYKSTSGIQLQLNPPTQIDIRNDNSYNQREDYNDGGSYSQPMSHVQYTNGNRTESPYQRQTSSGSQPVGNVYDATISPGFQSCSYMSDEPPPTPPPPDLSTDSFLQAFQRFASRKSLPTVMVLDNATTYIAASNHLKKLFNYQVVQEELCRNGTERRFIPKTYNVQTLTIRDSQ</sequence>
<accession>A0A9D4J3S7</accession>
<feature type="region of interest" description="Disordered" evidence="1">
    <location>
        <begin position="234"/>
        <end position="337"/>
    </location>
</feature>
<feature type="region of interest" description="Disordered" evidence="1">
    <location>
        <begin position="189"/>
        <end position="213"/>
    </location>
</feature>
<dbReference type="AlphaFoldDB" id="A0A9D4J3S7"/>
<dbReference type="Gene3D" id="2.30.42.10">
    <property type="match status" value="1"/>
</dbReference>
<feature type="compositionally biased region" description="Polar residues" evidence="1">
    <location>
        <begin position="303"/>
        <end position="335"/>
    </location>
</feature>
<reference evidence="3" key="2">
    <citation type="submission" date="2020-11" db="EMBL/GenBank/DDBJ databases">
        <authorList>
            <person name="McCartney M.A."/>
            <person name="Auch B."/>
            <person name="Kono T."/>
            <person name="Mallez S."/>
            <person name="Becker A."/>
            <person name="Gohl D.M."/>
            <person name="Silverstein K.A.T."/>
            <person name="Koren S."/>
            <person name="Bechman K.B."/>
            <person name="Herman A."/>
            <person name="Abrahante J.E."/>
            <person name="Garbe J."/>
        </authorList>
    </citation>
    <scope>NUCLEOTIDE SEQUENCE</scope>
    <source>
        <strain evidence="3">Duluth1</strain>
        <tissue evidence="3">Whole animal</tissue>
    </source>
</reference>
<evidence type="ECO:0000256" key="1">
    <source>
        <dbReference type="SAM" id="MobiDB-lite"/>
    </source>
</evidence>
<name>A0A9D4J3S7_DREPO</name>
<keyword evidence="4" id="KW-1185">Reference proteome</keyword>
<proteinExistence type="predicted"/>
<evidence type="ECO:0000259" key="2">
    <source>
        <dbReference type="PROSITE" id="PS50106"/>
    </source>
</evidence>
<dbReference type="InterPro" id="IPR036034">
    <property type="entry name" value="PDZ_sf"/>
</dbReference>
<dbReference type="PROSITE" id="PS50106">
    <property type="entry name" value="PDZ"/>
    <property type="match status" value="1"/>
</dbReference>
<organism evidence="3 4">
    <name type="scientific">Dreissena polymorpha</name>
    <name type="common">Zebra mussel</name>
    <name type="synonym">Mytilus polymorpha</name>
    <dbReference type="NCBI Taxonomy" id="45954"/>
    <lineage>
        <taxon>Eukaryota</taxon>
        <taxon>Metazoa</taxon>
        <taxon>Spiralia</taxon>
        <taxon>Lophotrochozoa</taxon>
        <taxon>Mollusca</taxon>
        <taxon>Bivalvia</taxon>
        <taxon>Autobranchia</taxon>
        <taxon>Heteroconchia</taxon>
        <taxon>Euheterodonta</taxon>
        <taxon>Imparidentia</taxon>
        <taxon>Neoheterodontei</taxon>
        <taxon>Myida</taxon>
        <taxon>Dreissenoidea</taxon>
        <taxon>Dreissenidae</taxon>
        <taxon>Dreissena</taxon>
    </lineage>
</organism>
<gene>
    <name evidence="3" type="ORF">DPMN_147863</name>
</gene>
<reference evidence="3" key="1">
    <citation type="journal article" date="2019" name="bioRxiv">
        <title>The Genome of the Zebra Mussel, Dreissena polymorpha: A Resource for Invasive Species Research.</title>
        <authorList>
            <person name="McCartney M.A."/>
            <person name="Auch B."/>
            <person name="Kono T."/>
            <person name="Mallez S."/>
            <person name="Zhang Y."/>
            <person name="Obille A."/>
            <person name="Becker A."/>
            <person name="Abrahante J.E."/>
            <person name="Garbe J."/>
            <person name="Badalamenti J.P."/>
            <person name="Herman A."/>
            <person name="Mangelson H."/>
            <person name="Liachko I."/>
            <person name="Sullivan S."/>
            <person name="Sone E.D."/>
            <person name="Koren S."/>
            <person name="Silverstein K.A.T."/>
            <person name="Beckman K.B."/>
            <person name="Gohl D.M."/>
        </authorList>
    </citation>
    <scope>NUCLEOTIDE SEQUENCE</scope>
    <source>
        <strain evidence="3">Duluth1</strain>
        <tissue evidence="3">Whole animal</tissue>
    </source>
</reference>
<dbReference type="SUPFAM" id="SSF50156">
    <property type="entry name" value="PDZ domain-like"/>
    <property type="match status" value="1"/>
</dbReference>
<feature type="domain" description="PDZ" evidence="2">
    <location>
        <begin position="136"/>
        <end position="189"/>
    </location>
</feature>
<dbReference type="Proteomes" id="UP000828390">
    <property type="component" value="Unassembled WGS sequence"/>
</dbReference>
<feature type="region of interest" description="Disordered" evidence="1">
    <location>
        <begin position="93"/>
        <end position="151"/>
    </location>
</feature>
<feature type="compositionally biased region" description="Polar residues" evidence="1">
    <location>
        <begin position="135"/>
        <end position="148"/>
    </location>
</feature>
<dbReference type="EMBL" id="JAIWYP010000007">
    <property type="protein sequence ID" value="KAH3794332.1"/>
    <property type="molecule type" value="Genomic_DNA"/>
</dbReference>
<evidence type="ECO:0000313" key="3">
    <source>
        <dbReference type="EMBL" id="KAH3794332.1"/>
    </source>
</evidence>
<dbReference type="InterPro" id="IPR001478">
    <property type="entry name" value="PDZ"/>
</dbReference>